<dbReference type="InterPro" id="IPR000700">
    <property type="entry name" value="PAS-assoc_C"/>
</dbReference>
<dbReference type="EMBL" id="WVUD01000032">
    <property type="protein sequence ID" value="MYL84436.1"/>
    <property type="molecule type" value="Genomic_DNA"/>
</dbReference>
<dbReference type="FunFam" id="3.30.565.10:FF:000010">
    <property type="entry name" value="Sensor histidine kinase RcsC"/>
    <property type="match status" value="1"/>
</dbReference>
<dbReference type="EC" id="2.7.13.3" evidence="2"/>
<keyword evidence="5" id="KW-0418">Kinase</keyword>
<proteinExistence type="predicted"/>
<dbReference type="InterPro" id="IPR013656">
    <property type="entry name" value="PAS_4"/>
</dbReference>
<dbReference type="SMART" id="SM00387">
    <property type="entry name" value="HATPase_c"/>
    <property type="match status" value="1"/>
</dbReference>
<dbReference type="InterPro" id="IPR003661">
    <property type="entry name" value="HisK_dim/P_dom"/>
</dbReference>
<dbReference type="InterPro" id="IPR035965">
    <property type="entry name" value="PAS-like_dom_sf"/>
</dbReference>
<keyword evidence="4" id="KW-0808">Transferase</keyword>
<protein>
    <recommendedName>
        <fullName evidence="2">histidine kinase</fullName>
        <ecNumber evidence="2">2.7.13.3</ecNumber>
    </recommendedName>
</protein>
<dbReference type="Gene3D" id="1.10.287.130">
    <property type="match status" value="1"/>
</dbReference>
<feature type="domain" description="PAC" evidence="8">
    <location>
        <begin position="83"/>
        <end position="134"/>
    </location>
</feature>
<accession>A0A7C9NL17</accession>
<dbReference type="InterPro" id="IPR036890">
    <property type="entry name" value="HATPase_C_sf"/>
</dbReference>
<evidence type="ECO:0000256" key="2">
    <source>
        <dbReference type="ARBA" id="ARBA00012438"/>
    </source>
</evidence>
<evidence type="ECO:0000256" key="5">
    <source>
        <dbReference type="ARBA" id="ARBA00022777"/>
    </source>
</evidence>
<dbReference type="InterPro" id="IPR003594">
    <property type="entry name" value="HATPase_dom"/>
</dbReference>
<dbReference type="AlphaFoldDB" id="A0A7C9NL17"/>
<dbReference type="InterPro" id="IPR001610">
    <property type="entry name" value="PAC"/>
</dbReference>
<dbReference type="GO" id="GO:0000155">
    <property type="term" value="F:phosphorelay sensor kinase activity"/>
    <property type="evidence" value="ECO:0007669"/>
    <property type="project" value="InterPro"/>
</dbReference>
<dbReference type="PANTHER" id="PTHR43047">
    <property type="entry name" value="TWO-COMPONENT HISTIDINE PROTEIN KINASE"/>
    <property type="match status" value="1"/>
</dbReference>
<evidence type="ECO:0000256" key="1">
    <source>
        <dbReference type="ARBA" id="ARBA00000085"/>
    </source>
</evidence>
<evidence type="ECO:0000259" key="8">
    <source>
        <dbReference type="PROSITE" id="PS50113"/>
    </source>
</evidence>
<dbReference type="CDD" id="cd00130">
    <property type="entry name" value="PAS"/>
    <property type="match status" value="1"/>
</dbReference>
<dbReference type="SUPFAM" id="SSF55874">
    <property type="entry name" value="ATPase domain of HSP90 chaperone/DNA topoisomerase II/histidine kinase"/>
    <property type="match status" value="1"/>
</dbReference>
<dbReference type="OrthoDB" id="9782655at2"/>
<dbReference type="Gene3D" id="3.30.565.10">
    <property type="entry name" value="Histidine kinase-like ATPase, C-terminal domain"/>
    <property type="match status" value="1"/>
</dbReference>
<dbReference type="Pfam" id="PF13188">
    <property type="entry name" value="PAS_8"/>
    <property type="match status" value="1"/>
</dbReference>
<dbReference type="SMART" id="SM00388">
    <property type="entry name" value="HisKA"/>
    <property type="match status" value="1"/>
</dbReference>
<feature type="coiled-coil region" evidence="6">
    <location>
        <begin position="136"/>
        <end position="170"/>
    </location>
</feature>
<dbReference type="Pfam" id="PF08448">
    <property type="entry name" value="PAS_4"/>
    <property type="match status" value="1"/>
</dbReference>
<dbReference type="CDD" id="cd16922">
    <property type="entry name" value="HATPase_EvgS-ArcB-TorS-like"/>
    <property type="match status" value="1"/>
</dbReference>
<dbReference type="CDD" id="cd00082">
    <property type="entry name" value="HisKA"/>
    <property type="match status" value="1"/>
</dbReference>
<evidence type="ECO:0000313" key="10">
    <source>
        <dbReference type="Proteomes" id="UP000482487"/>
    </source>
</evidence>
<dbReference type="InterPro" id="IPR005467">
    <property type="entry name" value="His_kinase_dom"/>
</dbReference>
<name>A0A7C9NL17_9BACT</name>
<keyword evidence="3" id="KW-0597">Phosphoprotein</keyword>
<feature type="domain" description="Histidine kinase" evidence="7">
    <location>
        <begin position="309"/>
        <end position="539"/>
    </location>
</feature>
<dbReference type="PANTHER" id="PTHR43047:SF78">
    <property type="entry name" value="SENSORY_REGULATORY PROTEIN RPFC"/>
    <property type="match status" value="1"/>
</dbReference>
<sequence length="547" mass="59521">MTESAAPCIDPALFGTMVDLSPDLFFFKDADLIYRYVNKAFCALFDVAPQAVLDHTDFDIFSAPNAKRHRLADQTVLATSRSQTFEYEVERKDRSVWLQVLKTPVLDGRGQVAGVFCVARNITSAKAGAANQRDALAMLEQDAADRAEELRRANQKLRHEVDERRKAEEALQDSHRSLNAIFENSPIGISFVADRVVRRANPHFHQLFALPQGTAIGLSTSAMYPSQESFEDFGRRYYPVLGRGGRVDAITRMRRHDGTDFMCRMIGQVIDADRPQAGSIWLLEDVTDRLLAQEATLAAERLKREFMDNMSHEIRTPLNGILGMTELLKSTELDAQQQEYLETLVEAGRNLETLLESVLEFARLDSGDVETHLEMFSVSNLIQGSVAFFGTAALQKGLSLVCNVAETVPDLLLGDGGGLRQILAALLSNAVKFTQAGAIEVSATVAPGSPPESSAPGGPEAVVLTLTVRDTGIGLSPGELETIFKPFRQADGSKTRRFGGVGLGLAIAGKLAKAMGGSLTVESLPGQGSVFRYSAPFKLPPADDDTA</sequence>
<gene>
    <name evidence="9" type="ORF">GTA51_15025</name>
</gene>
<dbReference type="InterPro" id="IPR000014">
    <property type="entry name" value="PAS"/>
</dbReference>
<dbReference type="InterPro" id="IPR004358">
    <property type="entry name" value="Sig_transdc_His_kin-like_C"/>
</dbReference>
<dbReference type="NCBIfam" id="TIGR00229">
    <property type="entry name" value="sensory_box"/>
    <property type="match status" value="2"/>
</dbReference>
<dbReference type="Gene3D" id="3.30.450.20">
    <property type="entry name" value="PAS domain"/>
    <property type="match status" value="2"/>
</dbReference>
<dbReference type="SUPFAM" id="SSF47384">
    <property type="entry name" value="Homodimeric domain of signal transducing histidine kinase"/>
    <property type="match status" value="1"/>
</dbReference>
<comment type="caution">
    <text evidence="9">The sequence shown here is derived from an EMBL/GenBank/DDBJ whole genome shotgun (WGS) entry which is preliminary data.</text>
</comment>
<dbReference type="InterPro" id="IPR036097">
    <property type="entry name" value="HisK_dim/P_sf"/>
</dbReference>
<evidence type="ECO:0000259" key="7">
    <source>
        <dbReference type="PROSITE" id="PS50109"/>
    </source>
</evidence>
<dbReference type="Proteomes" id="UP000482487">
    <property type="component" value="Unassembled WGS sequence"/>
</dbReference>
<evidence type="ECO:0000313" key="9">
    <source>
        <dbReference type="EMBL" id="MYL84436.1"/>
    </source>
</evidence>
<dbReference type="Pfam" id="PF02518">
    <property type="entry name" value="HATPase_c"/>
    <property type="match status" value="1"/>
</dbReference>
<keyword evidence="10" id="KW-1185">Reference proteome</keyword>
<dbReference type="SMART" id="SM00086">
    <property type="entry name" value="PAC"/>
    <property type="match status" value="2"/>
</dbReference>
<dbReference type="SUPFAM" id="SSF55785">
    <property type="entry name" value="PYP-like sensor domain (PAS domain)"/>
    <property type="match status" value="2"/>
</dbReference>
<dbReference type="PROSITE" id="PS50113">
    <property type="entry name" value="PAC"/>
    <property type="match status" value="1"/>
</dbReference>
<dbReference type="SMART" id="SM00091">
    <property type="entry name" value="PAS"/>
    <property type="match status" value="2"/>
</dbReference>
<evidence type="ECO:0000256" key="4">
    <source>
        <dbReference type="ARBA" id="ARBA00022679"/>
    </source>
</evidence>
<keyword evidence="6" id="KW-0175">Coiled coil</keyword>
<reference evidence="9 10" key="1">
    <citation type="submission" date="2020-01" db="EMBL/GenBank/DDBJ databases">
        <title>Genome sequence of Desulfovibrio aerotolerans DSM 16695(T).</title>
        <authorList>
            <person name="Karnachuk O."/>
            <person name="Avakyan M."/>
            <person name="Mardanov A."/>
            <person name="Kadnikov V."/>
            <person name="Ravin N."/>
        </authorList>
    </citation>
    <scope>NUCLEOTIDE SEQUENCE [LARGE SCALE GENOMIC DNA]</scope>
    <source>
        <strain evidence="9 10">DSM 16695</strain>
    </source>
</reference>
<comment type="catalytic activity">
    <reaction evidence="1">
        <text>ATP + protein L-histidine = ADP + protein N-phospho-L-histidine.</text>
        <dbReference type="EC" id="2.7.13.3"/>
    </reaction>
</comment>
<dbReference type="PROSITE" id="PS50109">
    <property type="entry name" value="HIS_KIN"/>
    <property type="match status" value="1"/>
</dbReference>
<dbReference type="PRINTS" id="PR00344">
    <property type="entry name" value="BCTRLSENSOR"/>
</dbReference>
<organism evidence="9 10">
    <name type="scientific">Solidesulfovibrio aerotolerans</name>
    <dbReference type="NCBI Taxonomy" id="295255"/>
    <lineage>
        <taxon>Bacteria</taxon>
        <taxon>Pseudomonadati</taxon>
        <taxon>Thermodesulfobacteriota</taxon>
        <taxon>Desulfovibrionia</taxon>
        <taxon>Desulfovibrionales</taxon>
        <taxon>Desulfovibrionaceae</taxon>
        <taxon>Solidesulfovibrio</taxon>
    </lineage>
</organism>
<evidence type="ECO:0000256" key="6">
    <source>
        <dbReference type="SAM" id="Coils"/>
    </source>
</evidence>
<evidence type="ECO:0000256" key="3">
    <source>
        <dbReference type="ARBA" id="ARBA00022553"/>
    </source>
</evidence>
<dbReference type="Pfam" id="PF00512">
    <property type="entry name" value="HisKA"/>
    <property type="match status" value="1"/>
</dbReference>